<protein>
    <submittedName>
        <fullName evidence="2">NIPSNAP family protein</fullName>
    </submittedName>
</protein>
<organism evidence="2 3">
    <name type="scientific">Ensifer canadensis</name>
    <dbReference type="NCBI Taxonomy" id="555315"/>
    <lineage>
        <taxon>Bacteria</taxon>
        <taxon>Pseudomonadati</taxon>
        <taxon>Pseudomonadota</taxon>
        <taxon>Alphaproteobacteria</taxon>
        <taxon>Hyphomicrobiales</taxon>
        <taxon>Rhizobiaceae</taxon>
        <taxon>Sinorhizobium/Ensifer group</taxon>
        <taxon>Ensifer</taxon>
    </lineage>
</organism>
<gene>
    <name evidence="2" type="ORF">GFB56_31700</name>
</gene>
<dbReference type="Proteomes" id="UP000744980">
    <property type="component" value="Unassembled WGS sequence"/>
</dbReference>
<dbReference type="AlphaFoldDB" id="A0AAW4FVB6"/>
<comment type="caution">
    <text evidence="2">The sequence shown here is derived from an EMBL/GenBank/DDBJ whole genome shotgun (WGS) entry which is preliminary data.</text>
</comment>
<sequence>MSEPLTATDDPTNAIVELRRYRLRPNTRETLIDLFDREFIEPQEAQGMSVMGQFRDLDDPDSFVWLRGFRDMPSRAAALNSFYTGPVWAAHREQANGTMINSDNVLLLRPASPDTGFARSGVTRAASGAADVRRGLVVATICYLAPRTDDAFAVFFEAVVRPYLEQTSATVLAALVTEQSPNTFPRLPVREGETVFVWFSAFPSLAAYETHLAELAHSETWITEVVSEMERRTWRQNEVLRLTPTARSLLP</sequence>
<dbReference type="Gene3D" id="3.30.70.100">
    <property type="match status" value="1"/>
</dbReference>
<dbReference type="SUPFAM" id="SSF54909">
    <property type="entry name" value="Dimeric alpha+beta barrel"/>
    <property type="match status" value="1"/>
</dbReference>
<feature type="domain" description="NIPSNAP" evidence="1">
    <location>
        <begin position="16"/>
        <end position="112"/>
    </location>
</feature>
<dbReference type="InterPro" id="IPR011008">
    <property type="entry name" value="Dimeric_a/b-barrel"/>
</dbReference>
<accession>A0AAW4FVB6</accession>
<proteinExistence type="predicted"/>
<evidence type="ECO:0000313" key="2">
    <source>
        <dbReference type="EMBL" id="MBM3095288.1"/>
    </source>
</evidence>
<evidence type="ECO:0000259" key="1">
    <source>
        <dbReference type="Pfam" id="PF07978"/>
    </source>
</evidence>
<evidence type="ECO:0000313" key="3">
    <source>
        <dbReference type="Proteomes" id="UP000744980"/>
    </source>
</evidence>
<dbReference type="Pfam" id="PF07978">
    <property type="entry name" value="NIPSNAP"/>
    <property type="match status" value="1"/>
</dbReference>
<dbReference type="EMBL" id="WXFA01000042">
    <property type="protein sequence ID" value="MBM3095288.1"/>
    <property type="molecule type" value="Genomic_DNA"/>
</dbReference>
<keyword evidence="3" id="KW-1185">Reference proteome</keyword>
<dbReference type="InterPro" id="IPR012577">
    <property type="entry name" value="NIPSNAP"/>
</dbReference>
<name>A0AAW4FVB6_9HYPH</name>
<reference evidence="2 3" key="1">
    <citation type="submission" date="2020-01" db="EMBL/GenBank/DDBJ databases">
        <title>Draft genome assembly of Ensifer adhaerens T173.</title>
        <authorList>
            <person name="Craig J.E."/>
            <person name="Stinchcombe J.R."/>
        </authorList>
    </citation>
    <scope>NUCLEOTIDE SEQUENCE [LARGE SCALE GENOMIC DNA]</scope>
    <source>
        <strain evidence="2 3">T173</strain>
    </source>
</reference>